<dbReference type="SUPFAM" id="SSF48371">
    <property type="entry name" value="ARM repeat"/>
    <property type="match status" value="1"/>
</dbReference>
<dbReference type="Gene3D" id="1.25.10.10">
    <property type="entry name" value="Leucine-rich Repeat Variant"/>
    <property type="match status" value="1"/>
</dbReference>
<dbReference type="AlphaFoldDB" id="A0A2H0V2F6"/>
<proteinExistence type="predicted"/>
<organism evidence="2 3">
    <name type="scientific">Candidatus Falkowbacteria bacterium CG10_big_fil_rev_8_21_14_0_10_43_10</name>
    <dbReference type="NCBI Taxonomy" id="1974567"/>
    <lineage>
        <taxon>Bacteria</taxon>
        <taxon>Candidatus Falkowiibacteriota</taxon>
    </lineage>
</organism>
<evidence type="ECO:0008006" key="4">
    <source>
        <dbReference type="Google" id="ProtNLM"/>
    </source>
</evidence>
<dbReference type="Proteomes" id="UP000228626">
    <property type="component" value="Unassembled WGS sequence"/>
</dbReference>
<comment type="caution">
    <text evidence="2">The sequence shown here is derived from an EMBL/GenBank/DDBJ whole genome shotgun (WGS) entry which is preliminary data.</text>
</comment>
<dbReference type="EMBL" id="PFAR01000023">
    <property type="protein sequence ID" value="PIR93238.1"/>
    <property type="molecule type" value="Genomic_DNA"/>
</dbReference>
<name>A0A2H0V2F6_9BACT</name>
<gene>
    <name evidence="2" type="ORF">COT99_01805</name>
</gene>
<feature type="signal peptide" evidence="1">
    <location>
        <begin position="1"/>
        <end position="27"/>
    </location>
</feature>
<dbReference type="InterPro" id="IPR016024">
    <property type="entry name" value="ARM-type_fold"/>
</dbReference>
<accession>A0A2H0V2F6</accession>
<feature type="non-terminal residue" evidence="2">
    <location>
        <position position="174"/>
    </location>
</feature>
<evidence type="ECO:0000256" key="1">
    <source>
        <dbReference type="SAM" id="SignalP"/>
    </source>
</evidence>
<dbReference type="InterPro" id="IPR011989">
    <property type="entry name" value="ARM-like"/>
</dbReference>
<feature type="chain" id="PRO_5013910373" description="HEAT repeat domain-containing protein" evidence="1">
    <location>
        <begin position="28"/>
        <end position="174"/>
    </location>
</feature>
<protein>
    <recommendedName>
        <fullName evidence="4">HEAT repeat domain-containing protein</fullName>
    </recommendedName>
</protein>
<evidence type="ECO:0000313" key="2">
    <source>
        <dbReference type="EMBL" id="PIR93238.1"/>
    </source>
</evidence>
<reference evidence="3" key="1">
    <citation type="submission" date="2017-09" db="EMBL/GenBank/DDBJ databases">
        <title>Depth-based differentiation of microbial function through sediment-hosted aquifers and enrichment of novel symbionts in the deep terrestrial subsurface.</title>
        <authorList>
            <person name="Probst A.J."/>
            <person name="Ladd B."/>
            <person name="Jarett J.K."/>
            <person name="Geller-Mcgrath D.E."/>
            <person name="Sieber C.M.K."/>
            <person name="Emerson J.B."/>
            <person name="Anantharaman K."/>
            <person name="Thomas B.C."/>
            <person name="Malmstrom R."/>
            <person name="Stieglmeier M."/>
            <person name="Klingl A."/>
            <person name="Woyke T."/>
            <person name="Ryan C.M."/>
            <person name="Banfield J.F."/>
        </authorList>
    </citation>
    <scope>NUCLEOTIDE SEQUENCE [LARGE SCALE GENOMIC DNA]</scope>
</reference>
<keyword evidence="1" id="KW-0732">Signal</keyword>
<evidence type="ECO:0000313" key="3">
    <source>
        <dbReference type="Proteomes" id="UP000228626"/>
    </source>
</evidence>
<sequence length="174" mass="19645">MKNTAFYASRTLFLLVLISMLSSTVQASMTEEKLEEIIQFKISERHPTDTPDWWKRLGPDAPKVIMSMYGRTKKTYEQIRLLSALAWYDDAAALEFIKAQTQAATNETVRSAGIRTMGFSQGAKEADFIAKYLSHADPQTRLTAAKTLKRIDAAAADQPIKDHLEKWKKSEKTA</sequence>